<dbReference type="PANTHER" id="PTHR11953:SF2">
    <property type="entry name" value="EXOSOME COMPLEX COMPONENT MTR3"/>
    <property type="match status" value="1"/>
</dbReference>
<keyword evidence="7" id="KW-0694">RNA-binding</keyword>
<dbReference type="InterPro" id="IPR020568">
    <property type="entry name" value="Ribosomal_Su5_D2-typ_SF"/>
</dbReference>
<dbReference type="GO" id="GO:0006364">
    <property type="term" value="P:rRNA processing"/>
    <property type="evidence" value="ECO:0007669"/>
    <property type="project" value="UniProtKB-KW"/>
</dbReference>
<dbReference type="InterPro" id="IPR001247">
    <property type="entry name" value="ExoRNase_PH_dom1"/>
</dbReference>
<sequence>MTSPHPPSSHHLRPLHIAMSPLVHSMGSCLIELDHTKVMAVVKGPSPAKWNDEWEEEGRLGVKVRWAPWGREEGGGKGEWMDEEEKGLAMVVRNSLAPSVNLSSLKKSVIDVQLEILQDDGGLIPALIIAGSLALADSGVELYDLVGSVEVGMGDRGKEIVLDPCTGEIEKMEEGGKGARMVMGVMGVMGGLGKVTMYECRGPVEGGRMAEIEAVAMKGCLAVHEAMRKSLLEKEEL</sequence>
<name>A0A9W7GJX1_9STRA</name>
<keyword evidence="5" id="KW-0698">rRNA processing</keyword>
<dbReference type="SUPFAM" id="SSF55666">
    <property type="entry name" value="Ribonuclease PH domain 2-like"/>
    <property type="match status" value="1"/>
</dbReference>
<dbReference type="Proteomes" id="UP001165065">
    <property type="component" value="Unassembled WGS sequence"/>
</dbReference>
<evidence type="ECO:0000313" key="11">
    <source>
        <dbReference type="Proteomes" id="UP001165065"/>
    </source>
</evidence>
<evidence type="ECO:0000256" key="4">
    <source>
        <dbReference type="ARBA" id="ARBA00022490"/>
    </source>
</evidence>
<comment type="subcellular location">
    <subcellularLocation>
        <location evidence="2">Cytoplasm</location>
    </subcellularLocation>
    <subcellularLocation>
        <location evidence="1">Nucleus</location>
    </subcellularLocation>
</comment>
<comment type="caution">
    <text evidence="10">The sequence shown here is derived from an EMBL/GenBank/DDBJ whole genome shotgun (WGS) entry which is preliminary data.</text>
</comment>
<keyword evidence="8" id="KW-0539">Nucleus</keyword>
<evidence type="ECO:0000256" key="3">
    <source>
        <dbReference type="ARBA" id="ARBA00006678"/>
    </source>
</evidence>
<dbReference type="GO" id="GO:0003723">
    <property type="term" value="F:RNA binding"/>
    <property type="evidence" value="ECO:0007669"/>
    <property type="project" value="UniProtKB-KW"/>
</dbReference>
<evidence type="ECO:0000259" key="9">
    <source>
        <dbReference type="Pfam" id="PF01138"/>
    </source>
</evidence>
<dbReference type="GO" id="GO:0016075">
    <property type="term" value="P:rRNA catabolic process"/>
    <property type="evidence" value="ECO:0007669"/>
    <property type="project" value="TreeGrafter"/>
</dbReference>
<keyword evidence="4" id="KW-0963">Cytoplasm</keyword>
<feature type="domain" description="Exoribonuclease phosphorolytic" evidence="9">
    <location>
        <begin position="12"/>
        <end position="141"/>
    </location>
</feature>
<organism evidence="10 11">
    <name type="scientific">Triparma columacea</name>
    <dbReference type="NCBI Taxonomy" id="722753"/>
    <lineage>
        <taxon>Eukaryota</taxon>
        <taxon>Sar</taxon>
        <taxon>Stramenopiles</taxon>
        <taxon>Ochrophyta</taxon>
        <taxon>Bolidophyceae</taxon>
        <taxon>Parmales</taxon>
        <taxon>Triparmaceae</taxon>
        <taxon>Triparma</taxon>
    </lineage>
</organism>
<gene>
    <name evidence="10" type="ORF">TrCOL_g298</name>
</gene>
<keyword evidence="6" id="KW-0271">Exosome</keyword>
<dbReference type="AlphaFoldDB" id="A0A9W7GJX1"/>
<comment type="similarity">
    <text evidence="3">Belongs to the RNase PH family.</text>
</comment>
<protein>
    <recommendedName>
        <fullName evidence="9">Exoribonuclease phosphorolytic domain-containing protein</fullName>
    </recommendedName>
</protein>
<dbReference type="GO" id="GO:0000176">
    <property type="term" value="C:nuclear exosome (RNase complex)"/>
    <property type="evidence" value="ECO:0007669"/>
    <property type="project" value="TreeGrafter"/>
</dbReference>
<reference evidence="11" key="1">
    <citation type="journal article" date="2023" name="Commun. Biol.">
        <title>Genome analysis of Parmales, the sister group of diatoms, reveals the evolutionary specialization of diatoms from phago-mixotrophs to photoautotrophs.</title>
        <authorList>
            <person name="Ban H."/>
            <person name="Sato S."/>
            <person name="Yoshikawa S."/>
            <person name="Yamada K."/>
            <person name="Nakamura Y."/>
            <person name="Ichinomiya M."/>
            <person name="Sato N."/>
            <person name="Blanc-Mathieu R."/>
            <person name="Endo H."/>
            <person name="Kuwata A."/>
            <person name="Ogata H."/>
        </authorList>
    </citation>
    <scope>NUCLEOTIDE SEQUENCE [LARGE SCALE GENOMIC DNA]</scope>
</reference>
<dbReference type="Gene3D" id="3.30.230.70">
    <property type="entry name" value="GHMP Kinase, N-terminal domain"/>
    <property type="match status" value="1"/>
</dbReference>
<evidence type="ECO:0000256" key="2">
    <source>
        <dbReference type="ARBA" id="ARBA00004496"/>
    </source>
</evidence>
<dbReference type="SUPFAM" id="SSF54211">
    <property type="entry name" value="Ribosomal protein S5 domain 2-like"/>
    <property type="match status" value="1"/>
</dbReference>
<keyword evidence="11" id="KW-1185">Reference proteome</keyword>
<evidence type="ECO:0000256" key="1">
    <source>
        <dbReference type="ARBA" id="ARBA00004123"/>
    </source>
</evidence>
<evidence type="ECO:0000256" key="7">
    <source>
        <dbReference type="ARBA" id="ARBA00022884"/>
    </source>
</evidence>
<dbReference type="InterPro" id="IPR027408">
    <property type="entry name" value="PNPase/RNase_PH_dom_sf"/>
</dbReference>
<evidence type="ECO:0000256" key="8">
    <source>
        <dbReference type="ARBA" id="ARBA00023242"/>
    </source>
</evidence>
<dbReference type="GO" id="GO:0071028">
    <property type="term" value="P:nuclear mRNA surveillance"/>
    <property type="evidence" value="ECO:0007669"/>
    <property type="project" value="TreeGrafter"/>
</dbReference>
<evidence type="ECO:0000256" key="5">
    <source>
        <dbReference type="ARBA" id="ARBA00022552"/>
    </source>
</evidence>
<dbReference type="InterPro" id="IPR050080">
    <property type="entry name" value="RNase_PH"/>
</dbReference>
<proteinExistence type="inferred from homology"/>
<dbReference type="EMBL" id="BRYA01000290">
    <property type="protein sequence ID" value="GMI46249.1"/>
    <property type="molecule type" value="Genomic_DNA"/>
</dbReference>
<dbReference type="GO" id="GO:0034475">
    <property type="term" value="P:U4 snRNA 3'-end processing"/>
    <property type="evidence" value="ECO:0007669"/>
    <property type="project" value="TreeGrafter"/>
</dbReference>
<evidence type="ECO:0000313" key="10">
    <source>
        <dbReference type="EMBL" id="GMI46249.1"/>
    </source>
</evidence>
<evidence type="ECO:0000256" key="6">
    <source>
        <dbReference type="ARBA" id="ARBA00022835"/>
    </source>
</evidence>
<accession>A0A9W7GJX1</accession>
<dbReference type="GO" id="GO:0005730">
    <property type="term" value="C:nucleolus"/>
    <property type="evidence" value="ECO:0007669"/>
    <property type="project" value="TreeGrafter"/>
</dbReference>
<dbReference type="GO" id="GO:0000177">
    <property type="term" value="C:cytoplasmic exosome (RNase complex)"/>
    <property type="evidence" value="ECO:0007669"/>
    <property type="project" value="TreeGrafter"/>
</dbReference>
<dbReference type="GO" id="GO:0071051">
    <property type="term" value="P:poly(A)-dependent snoRNA 3'-end processing"/>
    <property type="evidence" value="ECO:0007669"/>
    <property type="project" value="TreeGrafter"/>
</dbReference>
<dbReference type="OrthoDB" id="2504340at2759"/>
<dbReference type="Pfam" id="PF01138">
    <property type="entry name" value="RNase_PH"/>
    <property type="match status" value="1"/>
</dbReference>
<dbReference type="PANTHER" id="PTHR11953">
    <property type="entry name" value="EXOSOME COMPLEX COMPONENT"/>
    <property type="match status" value="1"/>
</dbReference>
<dbReference type="InterPro" id="IPR036345">
    <property type="entry name" value="ExoRNase_PH_dom2_sf"/>
</dbReference>